<dbReference type="Proteomes" id="UP000189475">
    <property type="component" value="Unassembled WGS sequence"/>
</dbReference>
<proteinExistence type="predicted"/>
<keyword evidence="2" id="KW-1185">Reference proteome</keyword>
<organism evidence="1 2">
    <name type="scientific">Vibrio palustris</name>
    <dbReference type="NCBI Taxonomy" id="1918946"/>
    <lineage>
        <taxon>Bacteria</taxon>
        <taxon>Pseudomonadati</taxon>
        <taxon>Pseudomonadota</taxon>
        <taxon>Gammaproteobacteria</taxon>
        <taxon>Vibrionales</taxon>
        <taxon>Vibrionaceae</taxon>
        <taxon>Vibrio</taxon>
    </lineage>
</organism>
<evidence type="ECO:0000313" key="2">
    <source>
        <dbReference type="Proteomes" id="UP000189475"/>
    </source>
</evidence>
<accession>A0A1R4B822</accession>
<gene>
    <name evidence="1" type="ORF">VPAL9027_03015</name>
</gene>
<name>A0A1R4B822_9VIBR</name>
<evidence type="ECO:0000313" key="1">
    <source>
        <dbReference type="EMBL" id="SJL85001.1"/>
    </source>
</evidence>
<dbReference type="AlphaFoldDB" id="A0A1R4B822"/>
<dbReference type="RefSeq" id="WP_077315394.1">
    <property type="nucleotide sequence ID" value="NZ_AP024887.1"/>
</dbReference>
<reference evidence="1 2" key="1">
    <citation type="submission" date="2017-02" db="EMBL/GenBank/DDBJ databases">
        <authorList>
            <person name="Peterson S.W."/>
        </authorList>
    </citation>
    <scope>NUCLEOTIDE SEQUENCE [LARGE SCALE GENOMIC DNA]</scope>
    <source>
        <strain evidence="1 2">CECT 9027</strain>
    </source>
</reference>
<protein>
    <submittedName>
        <fullName evidence="1">Uncharacterized protein</fullName>
    </submittedName>
</protein>
<dbReference type="OrthoDB" id="5903319at2"/>
<dbReference type="STRING" id="1918946.VPAL9027_03015"/>
<dbReference type="EMBL" id="FUFT01000008">
    <property type="protein sequence ID" value="SJL85001.1"/>
    <property type="molecule type" value="Genomic_DNA"/>
</dbReference>
<sequence length="70" mass="7814">MVNSKLTLCYLGFALQTNFVQTIGDKSLYKVMVFGLKFRTIFDLAGEKPVQHLLMKKAACNGKEKSALTN</sequence>